<evidence type="ECO:0000259" key="5">
    <source>
        <dbReference type="PROSITE" id="PS51144"/>
    </source>
</evidence>
<dbReference type="EC" id="4.2.1.1" evidence="4"/>
<dbReference type="PANTHER" id="PTHR18952:SF208">
    <property type="entry name" value="CARBONIC ANHYDRASE XA-RELATED"/>
    <property type="match status" value="1"/>
</dbReference>
<evidence type="ECO:0000313" key="6">
    <source>
        <dbReference type="Proteomes" id="UP001165740"/>
    </source>
</evidence>
<gene>
    <name evidence="7 8" type="primary">LOC106050404</name>
</gene>
<dbReference type="SMART" id="SM01057">
    <property type="entry name" value="Carb_anhydrase"/>
    <property type="match status" value="1"/>
</dbReference>
<dbReference type="OMA" id="ANWDDWW"/>
<feature type="domain" description="Alpha-carbonic anhydrase" evidence="5">
    <location>
        <begin position="38"/>
        <end position="300"/>
    </location>
</feature>
<reference evidence="7 8" key="1">
    <citation type="submission" date="2025-04" db="UniProtKB">
        <authorList>
            <consortium name="RefSeq"/>
        </authorList>
    </citation>
    <scope>IDENTIFICATION</scope>
</reference>
<dbReference type="OrthoDB" id="5978072at2759"/>
<dbReference type="PROSITE" id="PS51144">
    <property type="entry name" value="ALPHA_CA_2"/>
    <property type="match status" value="1"/>
</dbReference>
<proteinExistence type="inferred from homology"/>
<dbReference type="InterPro" id="IPR001148">
    <property type="entry name" value="CA_dom"/>
</dbReference>
<keyword evidence="4" id="KW-0456">Lyase</keyword>
<keyword evidence="2 4" id="KW-0479">Metal-binding</keyword>
<dbReference type="RefSeq" id="XP_055895417.1">
    <property type="nucleotide sequence ID" value="XM_056039442.1"/>
</dbReference>
<evidence type="ECO:0000256" key="4">
    <source>
        <dbReference type="RuleBase" id="RU367011"/>
    </source>
</evidence>
<dbReference type="PANTHER" id="PTHR18952">
    <property type="entry name" value="CARBONIC ANHYDRASE"/>
    <property type="match status" value="1"/>
</dbReference>
<name>A0A9W3B769_BIOGL</name>
<dbReference type="Gene3D" id="3.10.200.10">
    <property type="entry name" value="Alpha carbonic anhydrase"/>
    <property type="match status" value="1"/>
</dbReference>
<keyword evidence="6" id="KW-1185">Reference proteome</keyword>
<evidence type="ECO:0000313" key="7">
    <source>
        <dbReference type="RefSeq" id="XP_055895416.1"/>
    </source>
</evidence>
<sequence length="326" mass="37661">MMDTHQDRLTWQSFRWLVVILISYVTAGNIPATETWSRWWSYDGISGPNYWGKTNPDWKLCKHGKQQSPINIEPSRLLFDPNLKHLKLDSVTVNGILSRTSQDITLDIRPEGSNLINISLGPLSYTYTVAEIKFHLANNDTAGSEHRVSGRSFPAEMHIIAYNSELYKNLSEATKGVKGLTIIAVFMELGKEHNKYFYCISQELHRLQHRDNKAQVRDLSMDHLLPKTTEYVTYDGSLTQPGCYETVTWILLNKPLRISKEQLSALRVLYNGRDNDPAWLLESNARPLMPLNHRVVRTNINSQKRSRLCTMERDMFYQVNGRYLKT</sequence>
<evidence type="ECO:0000256" key="1">
    <source>
        <dbReference type="ARBA" id="ARBA00010718"/>
    </source>
</evidence>
<dbReference type="InterPro" id="IPR036398">
    <property type="entry name" value="CA_dom_sf"/>
</dbReference>
<dbReference type="GO" id="GO:0008270">
    <property type="term" value="F:zinc ion binding"/>
    <property type="evidence" value="ECO:0007669"/>
    <property type="project" value="UniProtKB-UniRule"/>
</dbReference>
<keyword evidence="3 4" id="KW-0862">Zinc</keyword>
<evidence type="ECO:0000256" key="2">
    <source>
        <dbReference type="ARBA" id="ARBA00022723"/>
    </source>
</evidence>
<evidence type="ECO:0000256" key="3">
    <source>
        <dbReference type="ARBA" id="ARBA00022833"/>
    </source>
</evidence>
<evidence type="ECO:0000313" key="8">
    <source>
        <dbReference type="RefSeq" id="XP_055895417.1"/>
    </source>
</evidence>
<dbReference type="SUPFAM" id="SSF51069">
    <property type="entry name" value="Carbonic anhydrase"/>
    <property type="match status" value="1"/>
</dbReference>
<comment type="catalytic activity">
    <reaction evidence="4">
        <text>hydrogencarbonate + H(+) = CO2 + H2O</text>
        <dbReference type="Rhea" id="RHEA:10748"/>
        <dbReference type="ChEBI" id="CHEBI:15377"/>
        <dbReference type="ChEBI" id="CHEBI:15378"/>
        <dbReference type="ChEBI" id="CHEBI:16526"/>
        <dbReference type="ChEBI" id="CHEBI:17544"/>
        <dbReference type="EC" id="4.2.1.1"/>
    </reaction>
</comment>
<dbReference type="GO" id="GO:0006730">
    <property type="term" value="P:one-carbon metabolic process"/>
    <property type="evidence" value="ECO:0007669"/>
    <property type="project" value="TreeGrafter"/>
</dbReference>
<comment type="function">
    <text evidence="4">Reversible hydration of carbon dioxide.</text>
</comment>
<dbReference type="InterPro" id="IPR023561">
    <property type="entry name" value="Carbonic_anhydrase_a-class"/>
</dbReference>
<dbReference type="RefSeq" id="XP_055895416.1">
    <property type="nucleotide sequence ID" value="XM_056039441.1"/>
</dbReference>
<comment type="similarity">
    <text evidence="1 4">Belongs to the alpha-carbonic anhydrase family.</text>
</comment>
<dbReference type="InterPro" id="IPR018338">
    <property type="entry name" value="Carbonic_anhydrase_a-class_CS"/>
</dbReference>
<comment type="cofactor">
    <cofactor evidence="4">
        <name>Zn(2+)</name>
        <dbReference type="ChEBI" id="CHEBI:29105"/>
    </cofactor>
</comment>
<dbReference type="GO" id="GO:0004089">
    <property type="term" value="F:carbonate dehydratase activity"/>
    <property type="evidence" value="ECO:0007669"/>
    <property type="project" value="UniProtKB-UniRule"/>
</dbReference>
<dbReference type="Proteomes" id="UP001165740">
    <property type="component" value="Chromosome 8"/>
</dbReference>
<organism evidence="6 8">
    <name type="scientific">Biomphalaria glabrata</name>
    <name type="common">Bloodfluke planorb</name>
    <name type="synonym">Freshwater snail</name>
    <dbReference type="NCBI Taxonomy" id="6526"/>
    <lineage>
        <taxon>Eukaryota</taxon>
        <taxon>Metazoa</taxon>
        <taxon>Spiralia</taxon>
        <taxon>Lophotrochozoa</taxon>
        <taxon>Mollusca</taxon>
        <taxon>Gastropoda</taxon>
        <taxon>Heterobranchia</taxon>
        <taxon>Euthyneura</taxon>
        <taxon>Panpulmonata</taxon>
        <taxon>Hygrophila</taxon>
        <taxon>Lymnaeoidea</taxon>
        <taxon>Planorbidae</taxon>
        <taxon>Biomphalaria</taxon>
    </lineage>
</organism>
<dbReference type="Pfam" id="PF00194">
    <property type="entry name" value="Carb_anhydrase"/>
    <property type="match status" value="1"/>
</dbReference>
<protein>
    <recommendedName>
        <fullName evidence="4">Carbonic anhydrase</fullName>
        <ecNumber evidence="4">4.2.1.1</ecNumber>
    </recommendedName>
</protein>
<dbReference type="AlphaFoldDB" id="A0A9W3B769"/>
<dbReference type="PROSITE" id="PS00162">
    <property type="entry name" value="ALPHA_CA_1"/>
    <property type="match status" value="1"/>
</dbReference>
<dbReference type="GeneID" id="106050404"/>
<accession>A0A9W3B769</accession>